<dbReference type="Proteomes" id="UP001161017">
    <property type="component" value="Unassembled WGS sequence"/>
</dbReference>
<gene>
    <name evidence="1" type="ORF">OHK93_005231</name>
</gene>
<comment type="caution">
    <text evidence="1">The sequence shown here is derived from an EMBL/GenBank/DDBJ whole genome shotgun (WGS) entry which is preliminary data.</text>
</comment>
<dbReference type="EMBL" id="JAPUFD010000026">
    <property type="protein sequence ID" value="MDI1493442.1"/>
    <property type="molecule type" value="Genomic_DNA"/>
</dbReference>
<reference evidence="1" key="1">
    <citation type="journal article" date="2023" name="Genome Biol. Evol.">
        <title>First Whole Genome Sequence and Flow Cytometry Genome Size Data for the Lichen-Forming Fungus Ramalina farinacea (Ascomycota).</title>
        <authorList>
            <person name="Llewellyn T."/>
            <person name="Mian S."/>
            <person name="Hill R."/>
            <person name="Leitch I.J."/>
            <person name="Gaya E."/>
        </authorList>
    </citation>
    <scope>NUCLEOTIDE SEQUENCE</scope>
    <source>
        <strain evidence="1">LIQ254RAFAR</strain>
    </source>
</reference>
<accession>A0AA43U2C3</accession>
<dbReference type="AlphaFoldDB" id="A0AA43U2C3"/>
<proteinExistence type="predicted"/>
<name>A0AA43U2C3_9LECA</name>
<sequence length="94" mass="10744">MAAAGFTYDDDVEDLDCVTCNSDYILTRPDCPSVKAYGIAPFNFDFKKPEINTRLQCKRCKEGFESSNKLHAHVKQMKYFSTKESTIKPVPNRQ</sequence>
<evidence type="ECO:0000313" key="2">
    <source>
        <dbReference type="Proteomes" id="UP001161017"/>
    </source>
</evidence>
<keyword evidence="2" id="KW-1185">Reference proteome</keyword>
<organism evidence="1 2">
    <name type="scientific">Ramalina farinacea</name>
    <dbReference type="NCBI Taxonomy" id="258253"/>
    <lineage>
        <taxon>Eukaryota</taxon>
        <taxon>Fungi</taxon>
        <taxon>Dikarya</taxon>
        <taxon>Ascomycota</taxon>
        <taxon>Pezizomycotina</taxon>
        <taxon>Lecanoromycetes</taxon>
        <taxon>OSLEUM clade</taxon>
        <taxon>Lecanoromycetidae</taxon>
        <taxon>Lecanorales</taxon>
        <taxon>Lecanorineae</taxon>
        <taxon>Ramalinaceae</taxon>
        <taxon>Ramalina</taxon>
    </lineage>
</organism>
<evidence type="ECO:0000313" key="1">
    <source>
        <dbReference type="EMBL" id="MDI1493442.1"/>
    </source>
</evidence>
<protein>
    <submittedName>
        <fullName evidence="1">Uncharacterized protein</fullName>
    </submittedName>
</protein>